<name>A0A0M0JYV8_9EUKA</name>
<dbReference type="EMBL" id="JWZX01001943">
    <property type="protein sequence ID" value="KOO31745.1"/>
    <property type="molecule type" value="Genomic_DNA"/>
</dbReference>
<sequence>MAEKNAALNEVMKKDQKSWTPADKKLLTRIASNWGDTKKPEQEGYMHIFEGSALRVIGMPLLE</sequence>
<evidence type="ECO:0000313" key="1">
    <source>
        <dbReference type="EMBL" id="KOO31745.1"/>
    </source>
</evidence>
<dbReference type="Proteomes" id="UP000037460">
    <property type="component" value="Unassembled WGS sequence"/>
</dbReference>
<accession>A0A0M0JYV8</accession>
<gene>
    <name evidence="1" type="ORF">Ctob_015186</name>
</gene>
<reference evidence="2" key="1">
    <citation type="journal article" date="2015" name="PLoS Genet.">
        <title>Genome Sequence and Transcriptome Analyses of Chrysochromulina tobin: Metabolic Tools for Enhanced Algal Fitness in the Prominent Order Prymnesiales (Haptophyceae).</title>
        <authorList>
            <person name="Hovde B.T."/>
            <person name="Deodato C.R."/>
            <person name="Hunsperger H.M."/>
            <person name="Ryken S.A."/>
            <person name="Yost W."/>
            <person name="Jha R.K."/>
            <person name="Patterson J."/>
            <person name="Monnat R.J. Jr."/>
            <person name="Barlow S.B."/>
            <person name="Starkenburg S.R."/>
            <person name="Cattolico R.A."/>
        </authorList>
    </citation>
    <scope>NUCLEOTIDE SEQUENCE</scope>
    <source>
        <strain evidence="2">CCMP291</strain>
    </source>
</reference>
<organism evidence="1 2">
    <name type="scientific">Chrysochromulina tobinii</name>
    <dbReference type="NCBI Taxonomy" id="1460289"/>
    <lineage>
        <taxon>Eukaryota</taxon>
        <taxon>Haptista</taxon>
        <taxon>Haptophyta</taxon>
        <taxon>Prymnesiophyceae</taxon>
        <taxon>Prymnesiales</taxon>
        <taxon>Chrysochromulinaceae</taxon>
        <taxon>Chrysochromulina</taxon>
    </lineage>
</organism>
<protein>
    <submittedName>
        <fullName evidence="1">Uncharacterized protein</fullName>
    </submittedName>
</protein>
<comment type="caution">
    <text evidence="1">The sequence shown here is derived from an EMBL/GenBank/DDBJ whole genome shotgun (WGS) entry which is preliminary data.</text>
</comment>
<proteinExistence type="predicted"/>
<dbReference type="AlphaFoldDB" id="A0A0M0JYV8"/>
<keyword evidence="2" id="KW-1185">Reference proteome</keyword>
<evidence type="ECO:0000313" key="2">
    <source>
        <dbReference type="Proteomes" id="UP000037460"/>
    </source>
</evidence>